<reference evidence="2 3" key="2">
    <citation type="submission" date="2018-11" db="EMBL/GenBank/DDBJ databases">
        <authorList>
            <consortium name="Pathogen Informatics"/>
        </authorList>
    </citation>
    <scope>NUCLEOTIDE SEQUENCE [LARGE SCALE GENOMIC DNA]</scope>
    <source>
        <strain evidence="2">Dakar</strain>
        <strain evidence="3">Dakar, Senegal</strain>
    </source>
</reference>
<evidence type="ECO:0000313" key="3">
    <source>
        <dbReference type="Proteomes" id="UP000279833"/>
    </source>
</evidence>
<proteinExistence type="predicted"/>
<evidence type="ECO:0000313" key="4">
    <source>
        <dbReference type="WBParaSite" id="SCUD_0001770501-mRNA-1"/>
    </source>
</evidence>
<dbReference type="WBParaSite" id="SCUD_0001770501-mRNA-1">
    <property type="protein sequence ID" value="SCUD_0001770501-mRNA-1"/>
    <property type="gene ID" value="SCUD_0001770501"/>
</dbReference>
<accession>A0A183KRL6</accession>
<evidence type="ECO:0000256" key="1">
    <source>
        <dbReference type="SAM" id="MobiDB-lite"/>
    </source>
</evidence>
<organism evidence="4">
    <name type="scientific">Schistosoma curassoni</name>
    <dbReference type="NCBI Taxonomy" id="6186"/>
    <lineage>
        <taxon>Eukaryota</taxon>
        <taxon>Metazoa</taxon>
        <taxon>Spiralia</taxon>
        <taxon>Lophotrochozoa</taxon>
        <taxon>Platyhelminthes</taxon>
        <taxon>Trematoda</taxon>
        <taxon>Digenea</taxon>
        <taxon>Strigeidida</taxon>
        <taxon>Schistosomatoidea</taxon>
        <taxon>Schistosomatidae</taxon>
        <taxon>Schistosoma</taxon>
    </lineage>
</organism>
<keyword evidence="3" id="KW-1185">Reference proteome</keyword>
<reference evidence="4" key="1">
    <citation type="submission" date="2016-06" db="UniProtKB">
        <authorList>
            <consortium name="WormBaseParasite"/>
        </authorList>
    </citation>
    <scope>IDENTIFICATION</scope>
</reference>
<evidence type="ECO:0000313" key="2">
    <source>
        <dbReference type="EMBL" id="VDP64067.1"/>
    </source>
</evidence>
<sequence length="308" mass="35114">MSEDSDFKILDYLHMQLKPGWTKKGITEFLKEAEKREVLYTRARRDDMEKAIAQFRSSALNFIARLPTEIRSKPYFDCINQYNGDTGANLLDQLVSEVKKRSRLEWEDSVKTRTGKRPCRGHTTSNFRSAKTSQASANPQLSQWQSMPFISEDEELTNINDVGQVPTLNTSQVLLVTAMKSGSGKRLPIASTPKVTELEGFIPPSTTYRVTRSRAINNQTSSTCKMNTTRVTNTNTNHYTTANDTLTTMDKTLRPNSIQKLSKEMRDKLLSKIDRNNIQLSSPEAQHLRNLIVTLQDALNRHIQSRRK</sequence>
<name>A0A183KRL6_9TREM</name>
<feature type="compositionally biased region" description="Polar residues" evidence="1">
    <location>
        <begin position="122"/>
        <end position="141"/>
    </location>
</feature>
<protein>
    <submittedName>
        <fullName evidence="2 4">Uncharacterized protein</fullName>
    </submittedName>
</protein>
<gene>
    <name evidence="2" type="ORF">SCUD_LOCUS17702</name>
</gene>
<dbReference type="EMBL" id="UZAK01040115">
    <property type="protein sequence ID" value="VDP64067.1"/>
    <property type="molecule type" value="Genomic_DNA"/>
</dbReference>
<dbReference type="AlphaFoldDB" id="A0A183KRL6"/>
<dbReference type="Proteomes" id="UP000279833">
    <property type="component" value="Unassembled WGS sequence"/>
</dbReference>
<feature type="region of interest" description="Disordered" evidence="1">
    <location>
        <begin position="112"/>
        <end position="141"/>
    </location>
</feature>